<gene>
    <name evidence="5" type="ORF">HYFRA_00010230</name>
</gene>
<dbReference type="EMBL" id="CAJVRL010000050">
    <property type="protein sequence ID" value="CAG8953480.1"/>
    <property type="molecule type" value="Genomic_DNA"/>
</dbReference>
<dbReference type="Proteomes" id="UP000696280">
    <property type="component" value="Unassembled WGS sequence"/>
</dbReference>
<dbReference type="PANTHER" id="PTHR10629:SF52">
    <property type="entry name" value="DNA (CYTOSINE-5)-METHYLTRANSFERASE 1"/>
    <property type="match status" value="1"/>
</dbReference>
<dbReference type="AlphaFoldDB" id="A0A9N9PRU6"/>
<sequence>MEQVPGFQDHRNRKNSIKIFQEVLNHFRRRGYSITWQVLDGANYGLPASRRRFILMAAATSGPKELMQCIMTDGGRSKYFHDGSRRMTDRELAACQSFPNNYEFFGNTTSVRTQIGNAVAPIFAEAIYGRVRKSLEDFDALNAKYNSIFKEDNNDVEMGNDRILGLMKNLNLATSELDDDSKKIDVKVRI</sequence>
<keyword evidence="3" id="KW-0808">Transferase</keyword>
<protein>
    <recommendedName>
        <fullName evidence="1">DNA (cytosine-5-)-methyltransferase</fullName>
        <ecNumber evidence="1">2.1.1.37</ecNumber>
    </recommendedName>
</protein>
<evidence type="ECO:0000313" key="5">
    <source>
        <dbReference type="EMBL" id="CAG8953480.1"/>
    </source>
</evidence>
<keyword evidence="6" id="KW-1185">Reference proteome</keyword>
<dbReference type="Gene3D" id="3.40.50.150">
    <property type="entry name" value="Vaccinia Virus protein VP39"/>
    <property type="match status" value="1"/>
</dbReference>
<dbReference type="InterPro" id="IPR050390">
    <property type="entry name" value="C5-Methyltransferase"/>
</dbReference>
<dbReference type="OrthoDB" id="414133at2759"/>
<dbReference type="EC" id="2.1.1.37" evidence="1"/>
<keyword evidence="4" id="KW-0949">S-adenosyl-L-methionine</keyword>
<dbReference type="InterPro" id="IPR001525">
    <property type="entry name" value="C5_MeTfrase"/>
</dbReference>
<dbReference type="Pfam" id="PF00145">
    <property type="entry name" value="DNA_methylase"/>
    <property type="match status" value="2"/>
</dbReference>
<evidence type="ECO:0000256" key="2">
    <source>
        <dbReference type="ARBA" id="ARBA00022603"/>
    </source>
</evidence>
<evidence type="ECO:0000256" key="1">
    <source>
        <dbReference type="ARBA" id="ARBA00011975"/>
    </source>
</evidence>
<dbReference type="PANTHER" id="PTHR10629">
    <property type="entry name" value="CYTOSINE-SPECIFIC METHYLTRANSFERASE"/>
    <property type="match status" value="1"/>
</dbReference>
<dbReference type="GO" id="GO:0003677">
    <property type="term" value="F:DNA binding"/>
    <property type="evidence" value="ECO:0007669"/>
    <property type="project" value="TreeGrafter"/>
</dbReference>
<dbReference type="GO" id="GO:0044027">
    <property type="term" value="P:negative regulation of gene expression via chromosomal CpG island methylation"/>
    <property type="evidence" value="ECO:0007669"/>
    <property type="project" value="TreeGrafter"/>
</dbReference>
<name>A0A9N9PRU6_9HELO</name>
<dbReference type="GO" id="GO:0005634">
    <property type="term" value="C:nucleus"/>
    <property type="evidence" value="ECO:0007669"/>
    <property type="project" value="TreeGrafter"/>
</dbReference>
<dbReference type="InterPro" id="IPR029063">
    <property type="entry name" value="SAM-dependent_MTases_sf"/>
</dbReference>
<reference evidence="5" key="1">
    <citation type="submission" date="2021-07" db="EMBL/GenBank/DDBJ databases">
        <authorList>
            <person name="Durling M."/>
        </authorList>
    </citation>
    <scope>NUCLEOTIDE SEQUENCE</scope>
</reference>
<dbReference type="SUPFAM" id="SSF53335">
    <property type="entry name" value="S-adenosyl-L-methionine-dependent methyltransferases"/>
    <property type="match status" value="1"/>
</dbReference>
<proteinExistence type="predicted"/>
<dbReference type="GO" id="GO:0032259">
    <property type="term" value="P:methylation"/>
    <property type="evidence" value="ECO:0007669"/>
    <property type="project" value="UniProtKB-KW"/>
</dbReference>
<keyword evidence="2" id="KW-0489">Methyltransferase</keyword>
<evidence type="ECO:0000256" key="4">
    <source>
        <dbReference type="ARBA" id="ARBA00022691"/>
    </source>
</evidence>
<dbReference type="GO" id="GO:0003886">
    <property type="term" value="F:DNA (cytosine-5-)-methyltransferase activity"/>
    <property type="evidence" value="ECO:0007669"/>
    <property type="project" value="UniProtKB-EC"/>
</dbReference>
<accession>A0A9N9PRU6</accession>
<comment type="caution">
    <text evidence="5">The sequence shown here is derived from an EMBL/GenBank/DDBJ whole genome shotgun (WGS) entry which is preliminary data.</text>
</comment>
<organism evidence="5 6">
    <name type="scientific">Hymenoscyphus fraxineus</name>
    <dbReference type="NCBI Taxonomy" id="746836"/>
    <lineage>
        <taxon>Eukaryota</taxon>
        <taxon>Fungi</taxon>
        <taxon>Dikarya</taxon>
        <taxon>Ascomycota</taxon>
        <taxon>Pezizomycotina</taxon>
        <taxon>Leotiomycetes</taxon>
        <taxon>Helotiales</taxon>
        <taxon>Helotiaceae</taxon>
        <taxon>Hymenoscyphus</taxon>
    </lineage>
</organism>
<evidence type="ECO:0000313" key="6">
    <source>
        <dbReference type="Proteomes" id="UP000696280"/>
    </source>
</evidence>
<evidence type="ECO:0000256" key="3">
    <source>
        <dbReference type="ARBA" id="ARBA00022679"/>
    </source>
</evidence>